<keyword evidence="3" id="KW-0812">Transmembrane</keyword>
<dbReference type="AlphaFoldDB" id="A0A7D5M7R4"/>
<keyword evidence="5" id="KW-1185">Reference proteome</keyword>
<name>A0A7D5M7R4_9ARCH</name>
<organism evidence="4 5">
    <name type="scientific">Nitrosopumilus ureiphilus</name>
    <dbReference type="NCBI Taxonomy" id="1470067"/>
    <lineage>
        <taxon>Archaea</taxon>
        <taxon>Nitrososphaerota</taxon>
        <taxon>Nitrososphaeria</taxon>
        <taxon>Nitrosopumilales</taxon>
        <taxon>Nitrosopumilaceae</taxon>
        <taxon>Nitrosopumilus</taxon>
    </lineage>
</organism>
<sequence length="492" mass="55191">MINKSGIIAISAILIISISLVLINSKEISITRLPNFDADQDSVVDNFDNCPKIKNSDQTDFDKDTLGNPCDLDDDNDGVVDKLDAFDTDPTEWADFDFDGTGSILDKDDDNDGILDDKDSTPSPISEKLIQQYMTEIESCVLADDANSFLCYGNFFDSLVKNESNNENALKLALALSKINAIGGCHFISHVVGHAVFDETLNVSQNFDFDASLCRGGYYHGIMGAFFHNLKENNKPISDNYKVICDDLMGTSNYSDCIHGLGHGLINYNPANLESAIEYCHQMSYFQYYSCTAGVMMQYTDNQLTEFGATKENLSDMCSESKLNKFTFNMCSKNIGISLAFHNNHDLNKSSKFCQMIENEKGSEICLEQLKKEILKDELGTQTQFTENEKTKFQPQWIKQGDGKWIVDFNSKAVISDFEYVEGIKMMQFSFDVPEMIKIYAWNELLPEKLIVTINGEHERNVVIKRDTVEPITSIMISPDVSGTVLIVPLPE</sequence>
<evidence type="ECO:0000313" key="4">
    <source>
        <dbReference type="EMBL" id="QLH06550.1"/>
    </source>
</evidence>
<reference evidence="4 5" key="1">
    <citation type="submission" date="2018-02" db="EMBL/GenBank/DDBJ databases">
        <title>Complete genome of Nitrosopumilus ureaphilus PS0.</title>
        <authorList>
            <person name="Qin W."/>
            <person name="Zheng Y."/>
            <person name="Stahl D.A."/>
        </authorList>
    </citation>
    <scope>NUCLEOTIDE SEQUENCE [LARGE SCALE GENOMIC DNA]</scope>
    <source>
        <strain evidence="4 5">PS0</strain>
    </source>
</reference>
<keyword evidence="3" id="KW-1133">Transmembrane helix</keyword>
<dbReference type="GeneID" id="56067472"/>
<dbReference type="OrthoDB" id="3044at2157"/>
<dbReference type="EMBL" id="CP026995">
    <property type="protein sequence ID" value="QLH06550.1"/>
    <property type="molecule type" value="Genomic_DNA"/>
</dbReference>
<dbReference type="Gene3D" id="4.10.1080.10">
    <property type="entry name" value="TSP type-3 repeat"/>
    <property type="match status" value="1"/>
</dbReference>
<dbReference type="GO" id="GO:0005509">
    <property type="term" value="F:calcium ion binding"/>
    <property type="evidence" value="ECO:0007669"/>
    <property type="project" value="InterPro"/>
</dbReference>
<keyword evidence="2" id="KW-0106">Calcium</keyword>
<dbReference type="PANTHER" id="PTHR10199">
    <property type="entry name" value="THROMBOSPONDIN"/>
    <property type="match status" value="1"/>
</dbReference>
<keyword evidence="1" id="KW-0732">Signal</keyword>
<dbReference type="RefSeq" id="WP_179372637.1">
    <property type="nucleotide sequence ID" value="NZ_CP026995.1"/>
</dbReference>
<proteinExistence type="predicted"/>
<dbReference type="InterPro" id="IPR003367">
    <property type="entry name" value="Thrombospondin_3-like_rpt"/>
</dbReference>
<keyword evidence="3" id="KW-0472">Membrane</keyword>
<dbReference type="Pfam" id="PF02412">
    <property type="entry name" value="TSP_3"/>
    <property type="match status" value="2"/>
</dbReference>
<feature type="transmembrane region" description="Helical" evidence="3">
    <location>
        <begin position="6"/>
        <end position="23"/>
    </location>
</feature>
<dbReference type="KEGG" id="nue:C5F50_05310"/>
<dbReference type="Proteomes" id="UP000509478">
    <property type="component" value="Chromosome"/>
</dbReference>
<gene>
    <name evidence="4" type="ORF">C5F50_05310</name>
</gene>
<evidence type="ECO:0000256" key="3">
    <source>
        <dbReference type="SAM" id="Phobius"/>
    </source>
</evidence>
<accession>A0A7D5M7R4</accession>
<protein>
    <submittedName>
        <fullName evidence="4">Thrombospondin</fullName>
    </submittedName>
</protein>
<dbReference type="GO" id="GO:0007155">
    <property type="term" value="P:cell adhesion"/>
    <property type="evidence" value="ECO:0007669"/>
    <property type="project" value="InterPro"/>
</dbReference>
<dbReference type="InterPro" id="IPR028974">
    <property type="entry name" value="TSP_type-3_rpt"/>
</dbReference>
<evidence type="ECO:0000256" key="1">
    <source>
        <dbReference type="ARBA" id="ARBA00022729"/>
    </source>
</evidence>
<dbReference type="SUPFAM" id="SSF103647">
    <property type="entry name" value="TSP type-3 repeat"/>
    <property type="match status" value="1"/>
</dbReference>
<evidence type="ECO:0000256" key="2">
    <source>
        <dbReference type="ARBA" id="ARBA00022837"/>
    </source>
</evidence>
<evidence type="ECO:0000313" key="5">
    <source>
        <dbReference type="Proteomes" id="UP000509478"/>
    </source>
</evidence>